<protein>
    <submittedName>
        <fullName evidence="2">DUF1345 domain-containing protein</fullName>
    </submittedName>
</protein>
<organism evidence="2 3">
    <name type="scientific">Hymenobacter monticola</name>
    <dbReference type="NCBI Taxonomy" id="1705399"/>
    <lineage>
        <taxon>Bacteria</taxon>
        <taxon>Pseudomonadati</taxon>
        <taxon>Bacteroidota</taxon>
        <taxon>Cytophagia</taxon>
        <taxon>Cytophagales</taxon>
        <taxon>Hymenobacteraceae</taxon>
        <taxon>Hymenobacter</taxon>
    </lineage>
</organism>
<reference evidence="2 3" key="1">
    <citation type="submission" date="2022-03" db="EMBL/GenBank/DDBJ databases">
        <title>Hymenobactersp. isolated from the air.</title>
        <authorList>
            <person name="Won M."/>
            <person name="Kwon S.-W."/>
        </authorList>
    </citation>
    <scope>NUCLEOTIDE SEQUENCE [LARGE SCALE GENOMIC DNA]</scope>
    <source>
        <strain evidence="2 3">KACC 22596</strain>
    </source>
</reference>
<accession>A0ABY4B531</accession>
<gene>
    <name evidence="2" type="ORF">MTP16_01110</name>
</gene>
<evidence type="ECO:0000313" key="2">
    <source>
        <dbReference type="EMBL" id="UOE34265.1"/>
    </source>
</evidence>
<sequence length="231" mass="24416">MPTTSSNFLFRAVHRVGRVSARYRLLAGLALGALAWAGTPASPRHISQWVAAWDAFAAVTLLLIAAAIFTANAARIREVANDEDPSRALAFGFVLVAALASLLGVVALLSSTKGLGSGGLSLNVALSMAAVFEAWLLVHTIFTLRYAHIFYDNDEAAGGDTGGLEFPGQDPEPDYLDFAYFAFTIGMAAQTADVTIPGRRQRRTALLHAFISFSFNTAIVALSISAIGGLL</sequence>
<dbReference type="EMBL" id="CP094534">
    <property type="protein sequence ID" value="UOE34265.1"/>
    <property type="molecule type" value="Genomic_DNA"/>
</dbReference>
<feature type="transmembrane region" description="Helical" evidence="1">
    <location>
        <begin position="205"/>
        <end position="228"/>
    </location>
</feature>
<dbReference type="Pfam" id="PF07077">
    <property type="entry name" value="DUF1345"/>
    <property type="match status" value="1"/>
</dbReference>
<keyword evidence="1" id="KW-0812">Transmembrane</keyword>
<feature type="transmembrane region" description="Helical" evidence="1">
    <location>
        <begin position="51"/>
        <end position="76"/>
    </location>
</feature>
<evidence type="ECO:0000313" key="3">
    <source>
        <dbReference type="Proteomes" id="UP000831390"/>
    </source>
</evidence>
<keyword evidence="1" id="KW-0472">Membrane</keyword>
<dbReference type="InterPro" id="IPR009781">
    <property type="entry name" value="DUF1345"/>
</dbReference>
<dbReference type="Proteomes" id="UP000831390">
    <property type="component" value="Chromosome"/>
</dbReference>
<keyword evidence="1" id="KW-1133">Transmembrane helix</keyword>
<name>A0ABY4B531_9BACT</name>
<evidence type="ECO:0000256" key="1">
    <source>
        <dbReference type="SAM" id="Phobius"/>
    </source>
</evidence>
<proteinExistence type="predicted"/>
<keyword evidence="3" id="KW-1185">Reference proteome</keyword>
<feature type="transmembrane region" description="Helical" evidence="1">
    <location>
        <begin position="88"/>
        <end position="109"/>
    </location>
</feature>
<dbReference type="RefSeq" id="WP_243515139.1">
    <property type="nucleotide sequence ID" value="NZ_CP094534.1"/>
</dbReference>
<feature type="transmembrane region" description="Helical" evidence="1">
    <location>
        <begin position="115"/>
        <end position="138"/>
    </location>
</feature>